<comment type="caution">
    <text evidence="4">The sequence shown here is derived from an EMBL/GenBank/DDBJ whole genome shotgun (WGS) entry which is preliminary data.</text>
</comment>
<evidence type="ECO:0000256" key="3">
    <source>
        <dbReference type="SAM" id="MobiDB-lite"/>
    </source>
</evidence>
<sequence>MDPRRSPHQNPSSASDSSSTQLLSAAYDGKLEQLKNEVTGDGISTILGNTKDGNVRRAIHHAASGGKLDVLKYLIEEIKLDVDVKDGRGETPLSWAAIEGRLAAVEYILQMGANPEIRNERNMNSLHHAAMQGHKDIIPLLLSKGINVDDTDDFGSALQYAAGGDKHDTVKVLLDHGANPNLVFHETFTPLQASVEGLSWRCAEQLLKAGADPNGGLDGVKALLLAAEVGETTEIIEEMVESGAADPKFKNLNFLTGQHKSSSYWLKLCGLKPVEIAAANGNRRGVEILFPVTSPIPSYTDWSINGIMKRVNSEKFQKKLMTSKAKQHFLEAKSRGTSAFERKEYWLAVYWYTEAFNIKSGDAAVLSNRSLCLNKGDLAFEDASQCMLERPDLLLKMLVNVCLNKGDLAFEDASQCMLERPDWPKAFYRAGEALKLLNRLDGAADAFFNGLKLDPKNKELEDAFREVTLDRLKAMNVPL</sequence>
<gene>
    <name evidence="4" type="ORF">MKW98_006216</name>
</gene>
<dbReference type="SUPFAM" id="SSF48403">
    <property type="entry name" value="Ankyrin repeat"/>
    <property type="match status" value="1"/>
</dbReference>
<dbReference type="PROSITE" id="PS50088">
    <property type="entry name" value="ANK_REPEAT"/>
    <property type="match status" value="2"/>
</dbReference>
<dbReference type="PRINTS" id="PR01415">
    <property type="entry name" value="ANKYRIN"/>
</dbReference>
<feature type="repeat" description="ANK" evidence="1">
    <location>
        <begin position="121"/>
        <end position="153"/>
    </location>
</feature>
<keyword evidence="1" id="KW-0040">ANK repeat</keyword>
<evidence type="ECO:0000313" key="4">
    <source>
        <dbReference type="EMBL" id="KAI3955856.1"/>
    </source>
</evidence>
<organism evidence="4 5">
    <name type="scientific">Papaver atlanticum</name>
    <dbReference type="NCBI Taxonomy" id="357466"/>
    <lineage>
        <taxon>Eukaryota</taxon>
        <taxon>Viridiplantae</taxon>
        <taxon>Streptophyta</taxon>
        <taxon>Embryophyta</taxon>
        <taxon>Tracheophyta</taxon>
        <taxon>Spermatophyta</taxon>
        <taxon>Magnoliopsida</taxon>
        <taxon>Ranunculales</taxon>
        <taxon>Papaveraceae</taxon>
        <taxon>Papaveroideae</taxon>
        <taxon>Papaver</taxon>
    </lineage>
</organism>
<reference evidence="4" key="1">
    <citation type="submission" date="2022-04" db="EMBL/GenBank/DDBJ databases">
        <title>A functionally conserved STORR gene fusion in Papaver species that diverged 16.8 million years ago.</title>
        <authorList>
            <person name="Catania T."/>
        </authorList>
    </citation>
    <scope>NUCLEOTIDE SEQUENCE</scope>
    <source>
        <strain evidence="4">S-188037</strain>
    </source>
</reference>
<evidence type="ECO:0000313" key="5">
    <source>
        <dbReference type="Proteomes" id="UP001202328"/>
    </source>
</evidence>
<dbReference type="PROSITE" id="PS50005">
    <property type="entry name" value="TPR"/>
    <property type="match status" value="1"/>
</dbReference>
<protein>
    <submittedName>
        <fullName evidence="4">Uncharacterized protein</fullName>
    </submittedName>
</protein>
<dbReference type="InterPro" id="IPR051616">
    <property type="entry name" value="Cul2-RING_E3_ligase_SR"/>
</dbReference>
<dbReference type="SMART" id="SM00248">
    <property type="entry name" value="ANK"/>
    <property type="match status" value="6"/>
</dbReference>
<dbReference type="InterPro" id="IPR011990">
    <property type="entry name" value="TPR-like_helical_dom_sf"/>
</dbReference>
<dbReference type="EMBL" id="JAJJMB010001716">
    <property type="protein sequence ID" value="KAI3955856.1"/>
    <property type="molecule type" value="Genomic_DNA"/>
</dbReference>
<dbReference type="Pfam" id="PF12796">
    <property type="entry name" value="Ank_2"/>
    <property type="match status" value="2"/>
</dbReference>
<dbReference type="InterPro" id="IPR002110">
    <property type="entry name" value="Ankyrin_rpt"/>
</dbReference>
<dbReference type="PROSITE" id="PS50297">
    <property type="entry name" value="ANK_REP_REGION"/>
    <property type="match status" value="2"/>
</dbReference>
<dbReference type="InterPro" id="IPR036770">
    <property type="entry name" value="Ankyrin_rpt-contain_sf"/>
</dbReference>
<feature type="repeat" description="ANK" evidence="1">
    <location>
        <begin position="88"/>
        <end position="120"/>
    </location>
</feature>
<evidence type="ECO:0000256" key="1">
    <source>
        <dbReference type="PROSITE-ProRule" id="PRU00023"/>
    </source>
</evidence>
<accession>A0AAD4TH67</accession>
<dbReference type="Gene3D" id="1.25.40.10">
    <property type="entry name" value="Tetratricopeptide repeat domain"/>
    <property type="match status" value="1"/>
</dbReference>
<dbReference type="PANTHER" id="PTHR46224:SF67">
    <property type="entry name" value="HSP70-HSP90 ORGANIZING PROTEIN 3-LIKE"/>
    <property type="match status" value="1"/>
</dbReference>
<dbReference type="AlphaFoldDB" id="A0AAD4TH67"/>
<proteinExistence type="predicted"/>
<dbReference type="Proteomes" id="UP001202328">
    <property type="component" value="Unassembled WGS sequence"/>
</dbReference>
<feature type="region of interest" description="Disordered" evidence="3">
    <location>
        <begin position="1"/>
        <end position="21"/>
    </location>
</feature>
<dbReference type="InterPro" id="IPR019734">
    <property type="entry name" value="TPR_rpt"/>
</dbReference>
<dbReference type="Gene3D" id="1.25.40.20">
    <property type="entry name" value="Ankyrin repeat-containing domain"/>
    <property type="match status" value="1"/>
</dbReference>
<feature type="compositionally biased region" description="Low complexity" evidence="3">
    <location>
        <begin position="12"/>
        <end position="21"/>
    </location>
</feature>
<feature type="repeat" description="TPR" evidence="2">
    <location>
        <begin position="424"/>
        <end position="457"/>
    </location>
</feature>
<dbReference type="SMART" id="SM00028">
    <property type="entry name" value="TPR"/>
    <property type="match status" value="2"/>
</dbReference>
<keyword evidence="5" id="KW-1185">Reference proteome</keyword>
<evidence type="ECO:0000256" key="2">
    <source>
        <dbReference type="PROSITE-ProRule" id="PRU00339"/>
    </source>
</evidence>
<dbReference type="SUPFAM" id="SSF48452">
    <property type="entry name" value="TPR-like"/>
    <property type="match status" value="1"/>
</dbReference>
<dbReference type="PANTHER" id="PTHR46224">
    <property type="entry name" value="ANKYRIN REPEAT FAMILY PROTEIN"/>
    <property type="match status" value="1"/>
</dbReference>
<keyword evidence="2" id="KW-0802">TPR repeat</keyword>
<name>A0AAD4TH67_9MAGN</name>